<sequence>MVKAQQLNPPASKSSDRWNACMEKSLVKNQRVGQRQCMPVAVSKDRSRDKPHKVHFRNGLSLHNDLKELPKKNKEFETVK</sequence>
<keyword evidence="2" id="KW-1185">Reference proteome</keyword>
<comment type="caution">
    <text evidence="1">The sequence shown here is derived from an EMBL/GenBank/DDBJ whole genome shotgun (WGS) entry which is preliminary data.</text>
</comment>
<accession>A0AAV1R9P3</accession>
<reference evidence="1 2" key="1">
    <citation type="submission" date="2024-01" db="EMBL/GenBank/DDBJ databases">
        <authorList>
            <person name="Waweru B."/>
        </authorList>
    </citation>
    <scope>NUCLEOTIDE SEQUENCE [LARGE SCALE GENOMIC DNA]</scope>
</reference>
<dbReference type="EMBL" id="CAWUPB010000913">
    <property type="protein sequence ID" value="CAK7329688.1"/>
    <property type="molecule type" value="Genomic_DNA"/>
</dbReference>
<protein>
    <submittedName>
        <fullName evidence="1">Uncharacterized protein</fullName>
    </submittedName>
</protein>
<dbReference type="AlphaFoldDB" id="A0AAV1R9P3"/>
<dbReference type="Proteomes" id="UP001314170">
    <property type="component" value="Unassembled WGS sequence"/>
</dbReference>
<evidence type="ECO:0000313" key="2">
    <source>
        <dbReference type="Proteomes" id="UP001314170"/>
    </source>
</evidence>
<organism evidence="1 2">
    <name type="scientific">Dovyalis caffra</name>
    <dbReference type="NCBI Taxonomy" id="77055"/>
    <lineage>
        <taxon>Eukaryota</taxon>
        <taxon>Viridiplantae</taxon>
        <taxon>Streptophyta</taxon>
        <taxon>Embryophyta</taxon>
        <taxon>Tracheophyta</taxon>
        <taxon>Spermatophyta</taxon>
        <taxon>Magnoliopsida</taxon>
        <taxon>eudicotyledons</taxon>
        <taxon>Gunneridae</taxon>
        <taxon>Pentapetalae</taxon>
        <taxon>rosids</taxon>
        <taxon>fabids</taxon>
        <taxon>Malpighiales</taxon>
        <taxon>Salicaceae</taxon>
        <taxon>Flacourtieae</taxon>
        <taxon>Dovyalis</taxon>
    </lineage>
</organism>
<proteinExistence type="predicted"/>
<gene>
    <name evidence="1" type="ORF">DCAF_LOCUS7443</name>
</gene>
<name>A0AAV1R9P3_9ROSI</name>
<evidence type="ECO:0000313" key="1">
    <source>
        <dbReference type="EMBL" id="CAK7329688.1"/>
    </source>
</evidence>